<feature type="chain" id="PRO_5022019488" description="Surface antigen domain-containing protein" evidence="1">
    <location>
        <begin position="25"/>
        <end position="137"/>
    </location>
</feature>
<keyword evidence="1" id="KW-0732">Signal</keyword>
<dbReference type="Proteomes" id="UP000316781">
    <property type="component" value="Unassembled WGS sequence"/>
</dbReference>
<evidence type="ECO:0000313" key="2">
    <source>
        <dbReference type="EMBL" id="TRL30566.1"/>
    </source>
</evidence>
<evidence type="ECO:0008006" key="4">
    <source>
        <dbReference type="Google" id="ProtNLM"/>
    </source>
</evidence>
<name>A0A549SLR0_METSR</name>
<sequence>MSRQANSTIVTIAAAVGLCCVALAVSGCNSTESSAPAAAVVVAPEPPAPGVIGAAIGRELDAADRVTAVAAQQEAVASGQRKSWRGTHGAYGFIEPGPEAGLGGCRDYTHKIFIDGRPQQAKGQACKKPDGAWRVTS</sequence>
<reference evidence="2 3" key="1">
    <citation type="submission" date="2019-07" db="EMBL/GenBank/DDBJ databases">
        <title>Ln-dependent methylotrophs.</title>
        <authorList>
            <person name="Tani A."/>
        </authorList>
    </citation>
    <scope>NUCLEOTIDE SEQUENCE [LARGE SCALE GENOMIC DNA]</scope>
    <source>
        <strain evidence="2 3">SM89A</strain>
    </source>
</reference>
<gene>
    <name evidence="2" type="ORF">FM996_16250</name>
</gene>
<dbReference type="EMBL" id="VJMF01000069">
    <property type="protein sequence ID" value="TRL30566.1"/>
    <property type="molecule type" value="Genomic_DNA"/>
</dbReference>
<organism evidence="2 3">
    <name type="scientific">Methylosinus sporium</name>
    <dbReference type="NCBI Taxonomy" id="428"/>
    <lineage>
        <taxon>Bacteria</taxon>
        <taxon>Pseudomonadati</taxon>
        <taxon>Pseudomonadota</taxon>
        <taxon>Alphaproteobacteria</taxon>
        <taxon>Hyphomicrobiales</taxon>
        <taxon>Methylocystaceae</taxon>
        <taxon>Methylosinus</taxon>
    </lineage>
</organism>
<proteinExistence type="predicted"/>
<evidence type="ECO:0000313" key="3">
    <source>
        <dbReference type="Proteomes" id="UP000316781"/>
    </source>
</evidence>
<comment type="caution">
    <text evidence="2">The sequence shown here is derived from an EMBL/GenBank/DDBJ whole genome shotgun (WGS) entry which is preliminary data.</text>
</comment>
<feature type="signal peptide" evidence="1">
    <location>
        <begin position="1"/>
        <end position="24"/>
    </location>
</feature>
<evidence type="ECO:0000256" key="1">
    <source>
        <dbReference type="SAM" id="SignalP"/>
    </source>
</evidence>
<protein>
    <recommendedName>
        <fullName evidence="4">Surface antigen domain-containing protein</fullName>
    </recommendedName>
</protein>
<dbReference type="PROSITE" id="PS51257">
    <property type="entry name" value="PROKAR_LIPOPROTEIN"/>
    <property type="match status" value="1"/>
</dbReference>
<dbReference type="AlphaFoldDB" id="A0A549SLR0"/>
<accession>A0A549SLR0</accession>
<dbReference type="RefSeq" id="WP_142863888.1">
    <property type="nucleotide sequence ID" value="NZ_VJMF01000069.1"/>
</dbReference>